<dbReference type="SMART" id="SM01080">
    <property type="entry name" value="CHASE2"/>
    <property type="match status" value="1"/>
</dbReference>
<sequence>MISKFSQAINSVWPRLQGMYAALFVSSASVIFTSAVATALVMGVRQAGLLQTQELWAFDQFIQWRGDEGPDPRLLIVAITEDDIQQQKKWPLPDGILARALGKIEQQKPRAIGLDLYRDLPFAPGTTELTKQLQESDRIIAVCKVSDTSGNSGIAPPPGVAESRVGFADLLIDSGGTLRRSLLFLNPPAVDKPSGQKPHLCQDSSADLYSFSLQLALNYLKVEKIQPTLTPSKELKLGSTVFRRLESNSGSYQNVNAAGYQVLLNYRSPRRVAQQVTLTEVLTDKVDPNLIKNRVVLIGAISDSIKDFFYTPYSGGEDKDQEMPGVVIHAQAVSQILSAVLDGRPLFWYWSNWGETVWIGVWSLLGGTLAWKIRHPVRFGLGSGIALGGLLVVCFGFFSQGAWIPLVPSALTFMTTAGSVVILDRFNKAGYTKAIYDRLKNPFKVNVEIDQSKRERQVAKITQSEYFQDLQKKGKELRNKKTQVPPDSSSEASTDVRETKKNGSAPGTLDKEYFQQMQNQVKELKKRGSKNDE</sequence>
<dbReference type="Proteomes" id="UP000252107">
    <property type="component" value="Unassembled WGS sequence"/>
</dbReference>
<evidence type="ECO:0000256" key="2">
    <source>
        <dbReference type="SAM" id="Phobius"/>
    </source>
</evidence>
<reference evidence="4" key="1">
    <citation type="submission" date="2016-04" db="EMBL/GenBank/DDBJ databases">
        <authorList>
            <person name="Tabuchi Yagui T.R."/>
        </authorList>
    </citation>
    <scope>NUCLEOTIDE SEQUENCE [LARGE SCALE GENOMIC DNA]</scope>
    <source>
        <strain evidence="4">NIES-26</strain>
    </source>
</reference>
<dbReference type="InterPro" id="IPR007890">
    <property type="entry name" value="CHASE2"/>
</dbReference>
<feature type="transmembrane region" description="Helical" evidence="2">
    <location>
        <begin position="379"/>
        <end position="398"/>
    </location>
</feature>
<name>A0A367Q6F5_9NOSO</name>
<gene>
    <name evidence="4" type="ORF">A6770_05750</name>
</gene>
<evidence type="ECO:0000313" key="4">
    <source>
        <dbReference type="EMBL" id="RCJ19645.1"/>
    </source>
</evidence>
<protein>
    <recommendedName>
        <fullName evidence="3">CHASE2 domain-containing protein</fullName>
    </recommendedName>
</protein>
<keyword evidence="2" id="KW-0472">Membrane</keyword>
<accession>A0A367Q6F5</accession>
<dbReference type="AlphaFoldDB" id="A0A367Q6F5"/>
<keyword evidence="5" id="KW-1185">Reference proteome</keyword>
<keyword evidence="2" id="KW-1133">Transmembrane helix</keyword>
<feature type="domain" description="CHASE2" evidence="3">
    <location>
        <begin position="50"/>
        <end position="369"/>
    </location>
</feature>
<evidence type="ECO:0000259" key="3">
    <source>
        <dbReference type="SMART" id="SM01080"/>
    </source>
</evidence>
<feature type="transmembrane region" description="Helical" evidence="2">
    <location>
        <begin position="404"/>
        <end position="423"/>
    </location>
</feature>
<organism evidence="4 5">
    <name type="scientific">Nostoc minutum NIES-26</name>
    <dbReference type="NCBI Taxonomy" id="1844469"/>
    <lineage>
        <taxon>Bacteria</taxon>
        <taxon>Bacillati</taxon>
        <taxon>Cyanobacteriota</taxon>
        <taxon>Cyanophyceae</taxon>
        <taxon>Nostocales</taxon>
        <taxon>Nostocaceae</taxon>
        <taxon>Nostoc</taxon>
    </lineage>
</organism>
<proteinExistence type="predicted"/>
<feature type="transmembrane region" description="Helical" evidence="2">
    <location>
        <begin position="20"/>
        <end position="44"/>
    </location>
</feature>
<dbReference type="EMBL" id="LXQD01000339">
    <property type="protein sequence ID" value="RCJ19645.1"/>
    <property type="molecule type" value="Genomic_DNA"/>
</dbReference>
<keyword evidence="2" id="KW-0812">Transmembrane</keyword>
<evidence type="ECO:0000256" key="1">
    <source>
        <dbReference type="SAM" id="MobiDB-lite"/>
    </source>
</evidence>
<comment type="caution">
    <text evidence="4">The sequence shown here is derived from an EMBL/GenBank/DDBJ whole genome shotgun (WGS) entry which is preliminary data.</text>
</comment>
<evidence type="ECO:0000313" key="5">
    <source>
        <dbReference type="Proteomes" id="UP000252107"/>
    </source>
</evidence>
<dbReference type="Pfam" id="PF05226">
    <property type="entry name" value="CHASE2"/>
    <property type="match status" value="1"/>
</dbReference>
<feature type="region of interest" description="Disordered" evidence="1">
    <location>
        <begin position="475"/>
        <end position="513"/>
    </location>
</feature>